<dbReference type="WBParaSite" id="Pan_g1486.t1">
    <property type="protein sequence ID" value="Pan_g1486.t1"/>
    <property type="gene ID" value="Pan_g1486"/>
</dbReference>
<evidence type="ECO:0000256" key="3">
    <source>
        <dbReference type="ARBA" id="ARBA00022833"/>
    </source>
</evidence>
<protein>
    <submittedName>
        <fullName evidence="7">Zf-3CxxC domain-containing protein</fullName>
    </submittedName>
</protein>
<keyword evidence="1" id="KW-0479">Metal-binding</keyword>
<dbReference type="InterPro" id="IPR036875">
    <property type="entry name" value="Znf_CCHC_sf"/>
</dbReference>
<dbReference type="InterPro" id="IPR033446">
    <property type="entry name" value="ZCCHC24_Znf-3CxxC"/>
</dbReference>
<sequence>MFEYDRLALDVAEQFGGKGNTLTSSSRMPCYDSFLRGSQVPEDSSRRLSGGSSSTDMFDCGASSGYGSPGLVGTPLASPAPNVQSIANQLHKMFIEQGFNDELQGSMPVPGTNLNSTINSHSPRSYERLALSNSMKEIKSNPFSSSFCHPPPSLHGSPLSLEFSPIDKYAEEEYGKPSSMPPIPTQPAVAPTVRNSNKAAPVAVEDGFTNDEIAQFADLLCSPKKAPPVRYQCHICYQTGHYISDCPMRFNSPYEELTPYQGRKKCYGEFQCQQCKRKWTSQNSVANEAQSCIKCHVPVFPHKQLPVDKAVQLGLVKAQKNVPSKIAPIGSGRPPFSAKNGESAKMYPIGTK</sequence>
<dbReference type="SMART" id="SM01328">
    <property type="entry name" value="zf-3CxxC"/>
    <property type="match status" value="1"/>
</dbReference>
<name>A0A7E4UZV5_PANRE</name>
<evidence type="ECO:0000313" key="6">
    <source>
        <dbReference type="Proteomes" id="UP000492821"/>
    </source>
</evidence>
<dbReference type="Gene3D" id="4.10.60.10">
    <property type="entry name" value="Zinc finger, CCHC-type"/>
    <property type="match status" value="1"/>
</dbReference>
<organism evidence="6 7">
    <name type="scientific">Panagrellus redivivus</name>
    <name type="common">Microworm</name>
    <dbReference type="NCBI Taxonomy" id="6233"/>
    <lineage>
        <taxon>Eukaryota</taxon>
        <taxon>Metazoa</taxon>
        <taxon>Ecdysozoa</taxon>
        <taxon>Nematoda</taxon>
        <taxon>Chromadorea</taxon>
        <taxon>Rhabditida</taxon>
        <taxon>Tylenchina</taxon>
        <taxon>Panagrolaimomorpha</taxon>
        <taxon>Panagrolaimoidea</taxon>
        <taxon>Panagrolaimidae</taxon>
        <taxon>Panagrellus</taxon>
    </lineage>
</organism>
<dbReference type="GO" id="GO:0008270">
    <property type="term" value="F:zinc ion binding"/>
    <property type="evidence" value="ECO:0007669"/>
    <property type="project" value="UniProtKB-KW"/>
</dbReference>
<dbReference type="GO" id="GO:0003676">
    <property type="term" value="F:nucleic acid binding"/>
    <property type="evidence" value="ECO:0007669"/>
    <property type="project" value="InterPro"/>
</dbReference>
<keyword evidence="2" id="KW-0863">Zinc-finger</keyword>
<keyword evidence="3" id="KW-0862">Zinc</keyword>
<dbReference type="Proteomes" id="UP000492821">
    <property type="component" value="Unassembled WGS sequence"/>
</dbReference>
<evidence type="ECO:0000259" key="5">
    <source>
        <dbReference type="SMART" id="SM01328"/>
    </source>
</evidence>
<accession>A0A7E4UZV5</accession>
<keyword evidence="6" id="KW-1185">Reference proteome</keyword>
<dbReference type="InterPro" id="IPR027377">
    <property type="entry name" value="ZAR1/RTP1-5-like_Znf-3CxxC"/>
</dbReference>
<dbReference type="Pfam" id="PF13696">
    <property type="entry name" value="zf-CCHC_2"/>
    <property type="match status" value="1"/>
</dbReference>
<feature type="domain" description="3CxxC-type" evidence="5">
    <location>
        <begin position="265"/>
        <end position="332"/>
    </location>
</feature>
<dbReference type="Pfam" id="PF17180">
    <property type="entry name" value="Zn_ribbon_3CxxC_2"/>
    <property type="match status" value="1"/>
</dbReference>
<reference evidence="6" key="1">
    <citation type="journal article" date="2013" name="Genetics">
        <title>The draft genome and transcriptome of Panagrellus redivivus are shaped by the harsh demands of a free-living lifestyle.</title>
        <authorList>
            <person name="Srinivasan J."/>
            <person name="Dillman A.R."/>
            <person name="Macchietto M.G."/>
            <person name="Heikkinen L."/>
            <person name="Lakso M."/>
            <person name="Fracchia K.M."/>
            <person name="Antoshechkin I."/>
            <person name="Mortazavi A."/>
            <person name="Wong G."/>
            <person name="Sternberg P.W."/>
        </authorList>
    </citation>
    <scope>NUCLEOTIDE SEQUENCE [LARGE SCALE GENOMIC DNA]</scope>
    <source>
        <strain evidence="6">MT8872</strain>
    </source>
</reference>
<dbReference type="SUPFAM" id="SSF57756">
    <property type="entry name" value="Retrovirus zinc finger-like domains"/>
    <property type="match status" value="1"/>
</dbReference>
<dbReference type="InterPro" id="IPR025829">
    <property type="entry name" value="Zn_knuckle_CX2CX3GHX4C"/>
</dbReference>
<proteinExistence type="predicted"/>
<evidence type="ECO:0000256" key="4">
    <source>
        <dbReference type="SAM" id="MobiDB-lite"/>
    </source>
</evidence>
<dbReference type="AlphaFoldDB" id="A0A7E4UZV5"/>
<feature type="region of interest" description="Disordered" evidence="4">
    <location>
        <begin position="326"/>
        <end position="352"/>
    </location>
</feature>
<reference evidence="7" key="2">
    <citation type="submission" date="2020-10" db="UniProtKB">
        <authorList>
            <consortium name="WormBaseParasite"/>
        </authorList>
    </citation>
    <scope>IDENTIFICATION</scope>
</reference>
<evidence type="ECO:0000313" key="7">
    <source>
        <dbReference type="WBParaSite" id="Pan_g1486.t1"/>
    </source>
</evidence>
<evidence type="ECO:0000256" key="2">
    <source>
        <dbReference type="ARBA" id="ARBA00022771"/>
    </source>
</evidence>
<evidence type="ECO:0000256" key="1">
    <source>
        <dbReference type="ARBA" id="ARBA00022723"/>
    </source>
</evidence>